<evidence type="ECO:0000256" key="11">
    <source>
        <dbReference type="SAM" id="Coils"/>
    </source>
</evidence>
<keyword evidence="16" id="KW-1185">Reference proteome</keyword>
<feature type="domain" description="BHLH" evidence="13">
    <location>
        <begin position="323"/>
        <end position="376"/>
    </location>
</feature>
<sequence length="531" mass="60261">MALRIVGREERKQCCRHLLDYSFSSEERYRIKSGQTGTLEKKPMHIIHSVICQFHSILRSMDFFQWEHTFHQTKLQQSQSGTSLEFSFTTTMYIQAADRLRSSHWAVRAESSSSIFAFLRMSEQAACHDRGKEMQQPEFVTFKDLASSGQKWLHEGLVQTHLENQSRYHIQQSQRHQVKQYVTLDSKLSSQTLSLSHSHTIQPVGVASILRSGPMPPVSSTGTPESPVTKLLALGAEHENAMEEVIEDIINMESNFNDEGIGCSETPLLMQRTLSSSILDIYNSDQGMAPANMGLTNATCPANLPVKRELTEADTRAMAKERQKKDNHNLIERRRRYNINYRIKELGTLIPKSNDPDMRWNKGTILKASVEYIKWLQKEQQRARELEHRQKKLEHANRRLLLRIQELEIQARAHGLPVMSSLSAVDLAAQVIKQQSYPEENSVDYPQQMPLVHGQNSDVCDGSTAFSDPLSHFTDLSFSAALKEEQRLEEILLDDTVSPFGTDPLLSSTSPAASKESSRRSSFSTDDGDDL</sequence>
<evidence type="ECO:0000259" key="13">
    <source>
        <dbReference type="PROSITE" id="PS50888"/>
    </source>
</evidence>
<evidence type="ECO:0000256" key="9">
    <source>
        <dbReference type="ARBA" id="ARBA00023163"/>
    </source>
</evidence>
<dbReference type="Pfam" id="PF15951">
    <property type="entry name" value="MITF_TFEB_C_3_N"/>
    <property type="match status" value="1"/>
</dbReference>
<evidence type="ECO:0000256" key="4">
    <source>
        <dbReference type="ARBA" id="ARBA00019430"/>
    </source>
</evidence>
<evidence type="ECO:0000256" key="12">
    <source>
        <dbReference type="SAM" id="MobiDB-lite"/>
    </source>
</evidence>
<gene>
    <name evidence="15" type="ORF">IHE44_0012394</name>
    <name evidence="14" type="ORF">IHE44_013820</name>
</gene>
<proteinExistence type="inferred from homology"/>
<dbReference type="OrthoDB" id="6242697at2759"/>
<reference evidence="15" key="3">
    <citation type="submission" date="2022-01" db="EMBL/GenBank/DDBJ databases">
        <authorList>
            <person name="Rubenstein D.R."/>
        </authorList>
    </citation>
    <scope>NUCLEOTIDE SEQUENCE</scope>
    <source>
        <strain evidence="15">SS15</strain>
        <tissue evidence="15">Liver</tissue>
    </source>
</reference>
<dbReference type="PANTHER" id="PTHR45776">
    <property type="entry name" value="MIP04163P"/>
    <property type="match status" value="1"/>
</dbReference>
<keyword evidence="10" id="KW-0539">Nucleus</keyword>
<dbReference type="GO" id="GO:0000981">
    <property type="term" value="F:DNA-binding transcription factor activity, RNA polymerase II-specific"/>
    <property type="evidence" value="ECO:0007669"/>
    <property type="project" value="TreeGrafter"/>
</dbReference>
<dbReference type="Gene3D" id="4.10.280.10">
    <property type="entry name" value="Helix-loop-helix DNA-binding domain"/>
    <property type="match status" value="1"/>
</dbReference>
<dbReference type="PANTHER" id="PTHR45776:SF1">
    <property type="entry name" value="TRANSCRIPTION FACTOR EC"/>
    <property type="match status" value="1"/>
</dbReference>
<dbReference type="InterPro" id="IPR036638">
    <property type="entry name" value="HLH_DNA-bd_sf"/>
</dbReference>
<reference evidence="15 16" key="2">
    <citation type="journal article" date="2021" name="J. Hered.">
        <title>Feather Gene Expression Elucidates the Developmental Basis of Plumage Iridescence in African Starlings.</title>
        <authorList>
            <person name="Rubenstein D.R."/>
            <person name="Corvelo A."/>
            <person name="MacManes M.D."/>
            <person name="Maia R."/>
            <person name="Narzisi G."/>
            <person name="Rousaki A."/>
            <person name="Vandenabeele P."/>
            <person name="Shawkey M.D."/>
            <person name="Solomon J."/>
        </authorList>
    </citation>
    <scope>NUCLEOTIDE SEQUENCE [LARGE SCALE GENOMIC DNA]</scope>
    <source>
        <strain evidence="15">SS15</strain>
    </source>
</reference>
<evidence type="ECO:0000256" key="7">
    <source>
        <dbReference type="ARBA" id="ARBA00023125"/>
    </source>
</evidence>
<dbReference type="InterPro" id="IPR031867">
    <property type="entry name" value="MiT/TFE_N"/>
</dbReference>
<dbReference type="GO" id="GO:0000978">
    <property type="term" value="F:RNA polymerase II cis-regulatory region sequence-specific DNA binding"/>
    <property type="evidence" value="ECO:0007669"/>
    <property type="project" value="TreeGrafter"/>
</dbReference>
<evidence type="ECO:0000256" key="3">
    <source>
        <dbReference type="ARBA" id="ARBA00008289"/>
    </source>
</evidence>
<dbReference type="FunFam" id="4.10.280.10:FF:000003">
    <property type="entry name" value="microphthalmia-associated transcription factor isoform X1"/>
    <property type="match status" value="1"/>
</dbReference>
<keyword evidence="8" id="KW-0010">Activator</keyword>
<evidence type="ECO:0000256" key="5">
    <source>
        <dbReference type="ARBA" id="ARBA00022491"/>
    </source>
</evidence>
<dbReference type="InterPro" id="IPR011598">
    <property type="entry name" value="bHLH_dom"/>
</dbReference>
<comment type="caution">
    <text evidence="14">The sequence shown here is derived from an EMBL/GenBank/DDBJ whole genome shotgun (WGS) entry which is preliminary data.</text>
</comment>
<protein>
    <recommendedName>
        <fullName evidence="4">Transcription factor EC</fullName>
    </recommendedName>
</protein>
<keyword evidence="5" id="KW-0678">Repressor</keyword>
<evidence type="ECO:0000313" key="16">
    <source>
        <dbReference type="Proteomes" id="UP000618051"/>
    </source>
</evidence>
<keyword evidence="11" id="KW-0175">Coiled coil</keyword>
<dbReference type="CDD" id="cd18925">
    <property type="entry name" value="bHLHzip_TFEC"/>
    <property type="match status" value="1"/>
</dbReference>
<comment type="similarity">
    <text evidence="3">Belongs to the MiT/TFE family.</text>
</comment>
<dbReference type="SUPFAM" id="SSF47459">
    <property type="entry name" value="HLH, helix-loop-helix DNA-binding domain"/>
    <property type="match status" value="1"/>
</dbReference>
<dbReference type="AlphaFoldDB" id="A0A835TUT7"/>
<dbReference type="Pfam" id="PF00010">
    <property type="entry name" value="HLH"/>
    <property type="match status" value="1"/>
</dbReference>
<evidence type="ECO:0000256" key="2">
    <source>
        <dbReference type="ARBA" id="ARBA00004496"/>
    </source>
</evidence>
<reference evidence="14" key="1">
    <citation type="submission" date="2020-10" db="EMBL/GenBank/DDBJ databases">
        <title>Feather gene expression reveals the developmental basis of iridescence in African starlings.</title>
        <authorList>
            <person name="Rubenstein D.R."/>
        </authorList>
    </citation>
    <scope>NUCLEOTIDE SEQUENCE</scope>
    <source>
        <strain evidence="14">SS15</strain>
        <tissue evidence="14">Liver</tissue>
    </source>
</reference>
<evidence type="ECO:0000256" key="10">
    <source>
        <dbReference type="ARBA" id="ARBA00023242"/>
    </source>
</evidence>
<keyword evidence="6" id="KW-0805">Transcription regulation</keyword>
<dbReference type="EMBL" id="JADDUC010000080">
    <property type="protein sequence ID" value="KAG0119731.1"/>
    <property type="molecule type" value="Genomic_DNA"/>
</dbReference>
<dbReference type="SMART" id="SM00353">
    <property type="entry name" value="HLH"/>
    <property type="match status" value="1"/>
</dbReference>
<comment type="subcellular location">
    <subcellularLocation>
        <location evidence="2">Cytoplasm</location>
    </subcellularLocation>
    <subcellularLocation>
        <location evidence="1">Nucleus</location>
    </subcellularLocation>
</comment>
<evidence type="ECO:0000256" key="8">
    <source>
        <dbReference type="ARBA" id="ARBA00023159"/>
    </source>
</evidence>
<feature type="compositionally biased region" description="Low complexity" evidence="12">
    <location>
        <begin position="507"/>
        <end position="524"/>
    </location>
</feature>
<dbReference type="GO" id="GO:0005634">
    <property type="term" value="C:nucleus"/>
    <property type="evidence" value="ECO:0007669"/>
    <property type="project" value="UniProtKB-SubCell"/>
</dbReference>
<evidence type="ECO:0000256" key="1">
    <source>
        <dbReference type="ARBA" id="ARBA00004123"/>
    </source>
</evidence>
<name>A0A835TUT7_9PASS</name>
<organism evidence="14">
    <name type="scientific">Lamprotornis superbus</name>
    <dbReference type="NCBI Taxonomy" id="245042"/>
    <lineage>
        <taxon>Eukaryota</taxon>
        <taxon>Metazoa</taxon>
        <taxon>Chordata</taxon>
        <taxon>Craniata</taxon>
        <taxon>Vertebrata</taxon>
        <taxon>Euteleostomi</taxon>
        <taxon>Archelosauria</taxon>
        <taxon>Archosauria</taxon>
        <taxon>Dinosauria</taxon>
        <taxon>Saurischia</taxon>
        <taxon>Theropoda</taxon>
        <taxon>Coelurosauria</taxon>
        <taxon>Aves</taxon>
        <taxon>Neognathae</taxon>
        <taxon>Neoaves</taxon>
        <taxon>Telluraves</taxon>
        <taxon>Australaves</taxon>
        <taxon>Passeriformes</taxon>
        <taxon>Sturnidae</taxon>
        <taxon>Lamprotornis</taxon>
    </lineage>
</organism>
<evidence type="ECO:0000313" key="14">
    <source>
        <dbReference type="EMBL" id="KAG0119731.1"/>
    </source>
</evidence>
<dbReference type="Pfam" id="PF11851">
    <property type="entry name" value="DUF3371"/>
    <property type="match status" value="1"/>
</dbReference>
<feature type="coiled-coil region" evidence="11">
    <location>
        <begin position="376"/>
        <end position="410"/>
    </location>
</feature>
<dbReference type="GO" id="GO:0046983">
    <property type="term" value="F:protein dimerization activity"/>
    <property type="evidence" value="ECO:0007669"/>
    <property type="project" value="InterPro"/>
</dbReference>
<dbReference type="EMBL" id="JADDUC020000005">
    <property type="protein sequence ID" value="KAI1239279.1"/>
    <property type="molecule type" value="Genomic_DNA"/>
</dbReference>
<dbReference type="Proteomes" id="UP000618051">
    <property type="component" value="Unassembled WGS sequence"/>
</dbReference>
<feature type="region of interest" description="Disordered" evidence="12">
    <location>
        <begin position="494"/>
        <end position="531"/>
    </location>
</feature>
<dbReference type="PROSITE" id="PS50888">
    <property type="entry name" value="BHLH"/>
    <property type="match status" value="1"/>
</dbReference>
<dbReference type="GO" id="GO:0005737">
    <property type="term" value="C:cytoplasm"/>
    <property type="evidence" value="ECO:0007669"/>
    <property type="project" value="UniProtKB-SubCell"/>
</dbReference>
<accession>A0A835TUT7</accession>
<keyword evidence="7" id="KW-0238">DNA-binding</keyword>
<evidence type="ECO:0000313" key="15">
    <source>
        <dbReference type="EMBL" id="KAI1239279.1"/>
    </source>
</evidence>
<evidence type="ECO:0000256" key="6">
    <source>
        <dbReference type="ARBA" id="ARBA00023015"/>
    </source>
</evidence>
<dbReference type="InterPro" id="IPR021802">
    <property type="entry name" value="MiT/TFE_C"/>
</dbReference>
<keyword evidence="9" id="KW-0804">Transcription</keyword>